<dbReference type="OrthoDB" id="9776053at2"/>
<dbReference type="InterPro" id="IPR051263">
    <property type="entry name" value="C-type_cytochrome_biogenesis"/>
</dbReference>
<gene>
    <name evidence="10" type="ORF">RED65_04385</name>
</gene>
<keyword evidence="3" id="KW-0201">Cytochrome c-type biogenesis</keyword>
<proteinExistence type="predicted"/>
<dbReference type="PANTHER" id="PTHR47870">
    <property type="entry name" value="CYTOCHROME C-TYPE BIOGENESIS PROTEIN CCMH"/>
    <property type="match status" value="1"/>
</dbReference>
<dbReference type="STRING" id="207949.RED65_04385"/>
<dbReference type="GO" id="GO:0005886">
    <property type="term" value="C:plasma membrane"/>
    <property type="evidence" value="ECO:0007669"/>
    <property type="project" value="TreeGrafter"/>
</dbReference>
<keyword evidence="7" id="KW-0812">Transmembrane</keyword>
<keyword evidence="4 5" id="KW-0802">TPR repeat</keyword>
<keyword evidence="11" id="KW-1185">Reference proteome</keyword>
<dbReference type="InterPro" id="IPR056413">
    <property type="entry name" value="TPR_CcmH_CycH"/>
</dbReference>
<dbReference type="HOGENOM" id="CLU_036074_2_1_6"/>
<dbReference type="GO" id="GO:0017004">
    <property type="term" value="P:cytochrome complex assembly"/>
    <property type="evidence" value="ECO:0007669"/>
    <property type="project" value="UniProtKB-KW"/>
</dbReference>
<evidence type="ECO:0000313" key="11">
    <source>
        <dbReference type="Proteomes" id="UP000004263"/>
    </source>
</evidence>
<comment type="subcellular location">
    <subcellularLocation>
        <location evidence="1">Cell envelope</location>
    </subcellularLocation>
</comment>
<protein>
    <submittedName>
        <fullName evidence="10">Cytochrome c biogenesis factor</fullName>
    </submittedName>
</protein>
<dbReference type="EMBL" id="AAQH01000009">
    <property type="protein sequence ID" value="EAT12233.1"/>
    <property type="molecule type" value="Genomic_DNA"/>
</dbReference>
<keyword evidence="7" id="KW-1133">Transmembrane helix</keyword>
<evidence type="ECO:0000256" key="1">
    <source>
        <dbReference type="ARBA" id="ARBA00004196"/>
    </source>
</evidence>
<evidence type="ECO:0000256" key="7">
    <source>
        <dbReference type="SAM" id="Phobius"/>
    </source>
</evidence>
<reference evidence="10 11" key="1">
    <citation type="submission" date="2006-03" db="EMBL/GenBank/DDBJ databases">
        <authorList>
            <person name="Pinhassi J."/>
            <person name="Pedros-Alio C."/>
            <person name="Ferriera S."/>
            <person name="Johnson J."/>
            <person name="Kravitz S."/>
            <person name="Halpern A."/>
            <person name="Remington K."/>
            <person name="Beeson K."/>
            <person name="Tran B."/>
            <person name="Rogers Y.-H."/>
            <person name="Friedman R."/>
            <person name="Venter J.C."/>
        </authorList>
    </citation>
    <scope>NUCLEOTIDE SEQUENCE [LARGE SCALE GENOMIC DNA]</scope>
    <source>
        <strain evidence="10 11">RED65</strain>
    </source>
</reference>
<dbReference type="NCBIfam" id="TIGR03142">
    <property type="entry name" value="cytochro_ccmI"/>
    <property type="match status" value="1"/>
</dbReference>
<feature type="repeat" description="TPR" evidence="5">
    <location>
        <begin position="159"/>
        <end position="192"/>
    </location>
</feature>
<keyword evidence="2" id="KW-0677">Repeat</keyword>
<evidence type="ECO:0000256" key="5">
    <source>
        <dbReference type="PROSITE-ProRule" id="PRU00339"/>
    </source>
</evidence>
<organism evidence="10 11">
    <name type="scientific">Bermanella marisrubri</name>
    <dbReference type="NCBI Taxonomy" id="207949"/>
    <lineage>
        <taxon>Bacteria</taxon>
        <taxon>Pseudomonadati</taxon>
        <taxon>Pseudomonadota</taxon>
        <taxon>Gammaproteobacteria</taxon>
        <taxon>Oceanospirillales</taxon>
        <taxon>Oceanospirillaceae</taxon>
        <taxon>Bermanella</taxon>
    </lineage>
</organism>
<dbReference type="InterPro" id="IPR011990">
    <property type="entry name" value="TPR-like_helical_dom_sf"/>
</dbReference>
<comment type="caution">
    <text evidence="10">The sequence shown here is derived from an EMBL/GenBank/DDBJ whole genome shotgun (WGS) entry which is preliminary data.</text>
</comment>
<feature type="transmembrane region" description="Helical" evidence="7">
    <location>
        <begin position="92"/>
        <end position="112"/>
    </location>
</feature>
<dbReference type="SMART" id="SM00028">
    <property type="entry name" value="TPR"/>
    <property type="match status" value="2"/>
</dbReference>
<feature type="domain" description="Cytochrome c-type biogenesis protein H Ig-like" evidence="8">
    <location>
        <begin position="306"/>
        <end position="412"/>
    </location>
</feature>
<keyword evidence="7" id="KW-0472">Membrane</keyword>
<dbReference type="GO" id="GO:0030313">
    <property type="term" value="C:cell envelope"/>
    <property type="evidence" value="ECO:0007669"/>
    <property type="project" value="UniProtKB-SubCell"/>
</dbReference>
<dbReference type="InterPro" id="IPR056412">
    <property type="entry name" value="Ig_CycH"/>
</dbReference>
<dbReference type="Gene3D" id="1.25.40.10">
    <property type="entry name" value="Tetratricopeptide repeat domain"/>
    <property type="match status" value="1"/>
</dbReference>
<accession>Q1N1P8</accession>
<dbReference type="Pfam" id="PF23892">
    <property type="entry name" value="Ig_CycH"/>
    <property type="match status" value="1"/>
</dbReference>
<evidence type="ECO:0000256" key="2">
    <source>
        <dbReference type="ARBA" id="ARBA00022737"/>
    </source>
</evidence>
<feature type="coiled-coil region" evidence="6">
    <location>
        <begin position="32"/>
        <end position="59"/>
    </location>
</feature>
<evidence type="ECO:0000256" key="3">
    <source>
        <dbReference type="ARBA" id="ARBA00022748"/>
    </source>
</evidence>
<dbReference type="RefSeq" id="WP_007016329.1">
    <property type="nucleotide sequence ID" value="NZ_AAQH01000009.1"/>
</dbReference>
<sequence length="415" mass="45858">MTSLWIGIAVLTALAVVFLCLPLFIRLRSGELVRDQANIEIYKQQLKDLDADLKAERISKEDHQALTDEVKQNLLQDAESSKSETNHTSGKPLIPIMAFILIVSGVLLYAHLGSENELIIKELLESSMDPNTDMATMRENADELMQRLTIVVDETPEDVEAWYLLGRIQSDLGRYDEAVFSFSQVLQYLDPEQKADKAAAMAQLAQAQFFANDRVLDKATESLLIDALEINPRDSMVLGLLGIASYENQNYMDAVRYWTRLQGLMPPSDPNRQAIAGGINKAKDNLSADQLDELEQERLDAIKASIKVTVNVDDSLKDQLPEQADLFVLAKAEQGPPMPLAVQRLQVSEWPVTVTLDDSMAMMDNLKLSEFESVVITARISKSGVGNAKAGDLEGNSKAISSSSQSATVMIDDIL</sequence>
<feature type="transmembrane region" description="Helical" evidence="7">
    <location>
        <begin position="6"/>
        <end position="25"/>
    </location>
</feature>
<dbReference type="InterPro" id="IPR019734">
    <property type="entry name" value="TPR_rpt"/>
</dbReference>
<evidence type="ECO:0000259" key="9">
    <source>
        <dbReference type="Pfam" id="PF23914"/>
    </source>
</evidence>
<evidence type="ECO:0000256" key="6">
    <source>
        <dbReference type="SAM" id="Coils"/>
    </source>
</evidence>
<dbReference type="PROSITE" id="PS50005">
    <property type="entry name" value="TPR"/>
    <property type="match status" value="1"/>
</dbReference>
<dbReference type="SUPFAM" id="SSF48452">
    <property type="entry name" value="TPR-like"/>
    <property type="match status" value="1"/>
</dbReference>
<dbReference type="Pfam" id="PF23914">
    <property type="entry name" value="TPR_CcmH_CycH"/>
    <property type="match status" value="1"/>
</dbReference>
<dbReference type="PANTHER" id="PTHR47870:SF4">
    <property type="entry name" value="CYTOCHROME C-TYPE BIOGENESIS PROTEIN CYCH"/>
    <property type="match status" value="1"/>
</dbReference>
<dbReference type="InterPro" id="IPR017560">
    <property type="entry name" value="Cyt_c_biogenesis_CcmI"/>
</dbReference>
<dbReference type="AlphaFoldDB" id="Q1N1P8"/>
<evidence type="ECO:0000313" key="10">
    <source>
        <dbReference type="EMBL" id="EAT12233.1"/>
    </source>
</evidence>
<feature type="domain" description="Cytochrome c-type biogenesis protein H TPR" evidence="9">
    <location>
        <begin position="122"/>
        <end position="271"/>
    </location>
</feature>
<name>Q1N1P8_9GAMM</name>
<evidence type="ECO:0000256" key="4">
    <source>
        <dbReference type="ARBA" id="ARBA00022803"/>
    </source>
</evidence>
<keyword evidence="6" id="KW-0175">Coiled coil</keyword>
<dbReference type="Proteomes" id="UP000004263">
    <property type="component" value="Unassembled WGS sequence"/>
</dbReference>
<evidence type="ECO:0000259" key="8">
    <source>
        <dbReference type="Pfam" id="PF23892"/>
    </source>
</evidence>